<sequence length="185" mass="20905">MLIMSPWSIDEILTVIRAREQANDRGILCITQVAQPTIVTAKPHLGVGKADEVKQEFDMYGPFPTLQIPFQDASIRTRREEVQALIDSLSLGDLLHELIKLRYDSILGCSKDGEERPSQKLYIQRRVGELDFMGTAVHQIEGAHIQNQIRCEFVEARTLRQQLVGVEDILAASKEFSSAWLSIPF</sequence>
<name>A0AAN7WF90_9PEZI</name>
<proteinExistence type="predicted"/>
<protein>
    <submittedName>
        <fullName evidence="1">Uncharacterized protein</fullName>
    </submittedName>
</protein>
<organism evidence="1 2">
    <name type="scientific">Elasticomyces elasticus</name>
    <dbReference type="NCBI Taxonomy" id="574655"/>
    <lineage>
        <taxon>Eukaryota</taxon>
        <taxon>Fungi</taxon>
        <taxon>Dikarya</taxon>
        <taxon>Ascomycota</taxon>
        <taxon>Pezizomycotina</taxon>
        <taxon>Dothideomycetes</taxon>
        <taxon>Dothideomycetidae</taxon>
        <taxon>Mycosphaerellales</taxon>
        <taxon>Teratosphaeriaceae</taxon>
        <taxon>Elasticomyces</taxon>
    </lineage>
</organism>
<reference evidence="1" key="1">
    <citation type="submission" date="2023-08" db="EMBL/GenBank/DDBJ databases">
        <title>Black Yeasts Isolated from many extreme environments.</title>
        <authorList>
            <person name="Coleine C."/>
            <person name="Stajich J.E."/>
            <person name="Selbmann L."/>
        </authorList>
    </citation>
    <scope>NUCLEOTIDE SEQUENCE</scope>
    <source>
        <strain evidence="1">CCFEE 5810</strain>
    </source>
</reference>
<dbReference type="AlphaFoldDB" id="A0AAN7WF90"/>
<evidence type="ECO:0000313" key="2">
    <source>
        <dbReference type="Proteomes" id="UP001310594"/>
    </source>
</evidence>
<dbReference type="Proteomes" id="UP001310594">
    <property type="component" value="Unassembled WGS sequence"/>
</dbReference>
<comment type="caution">
    <text evidence="1">The sequence shown here is derived from an EMBL/GenBank/DDBJ whole genome shotgun (WGS) entry which is preliminary data.</text>
</comment>
<accession>A0AAN7WF90</accession>
<evidence type="ECO:0000313" key="1">
    <source>
        <dbReference type="EMBL" id="KAK5703155.1"/>
    </source>
</evidence>
<dbReference type="EMBL" id="JAVRQU010000005">
    <property type="protein sequence ID" value="KAK5703155.1"/>
    <property type="molecule type" value="Genomic_DNA"/>
</dbReference>
<gene>
    <name evidence="1" type="ORF">LTR97_004104</name>
</gene>